<evidence type="ECO:0000256" key="3">
    <source>
        <dbReference type="ARBA" id="ARBA00022729"/>
    </source>
</evidence>
<dbReference type="SUPFAM" id="SSF53850">
    <property type="entry name" value="Periplasmic binding protein-like II"/>
    <property type="match status" value="1"/>
</dbReference>
<dbReference type="GO" id="GO:0015833">
    <property type="term" value="P:peptide transport"/>
    <property type="evidence" value="ECO:0007669"/>
    <property type="project" value="TreeGrafter"/>
</dbReference>
<dbReference type="EMBL" id="CP001630">
    <property type="protein sequence ID" value="ACU36982.1"/>
    <property type="molecule type" value="Genomic_DNA"/>
</dbReference>
<keyword evidence="3" id="KW-0732">Signal</keyword>
<dbReference type="PANTHER" id="PTHR30290:SF9">
    <property type="entry name" value="OLIGOPEPTIDE-BINDING PROTEIN APPA"/>
    <property type="match status" value="1"/>
</dbReference>
<evidence type="ECO:0000313" key="6">
    <source>
        <dbReference type="Proteomes" id="UP000002213"/>
    </source>
</evidence>
<dbReference type="Proteomes" id="UP000002213">
    <property type="component" value="Chromosome"/>
</dbReference>
<dbReference type="KEGG" id="ami:Amir_3066"/>
<dbReference type="Gene3D" id="3.40.190.10">
    <property type="entry name" value="Periplasmic binding protein-like II"/>
    <property type="match status" value="1"/>
</dbReference>
<feature type="domain" description="Solute-binding protein family 5" evidence="4">
    <location>
        <begin position="91"/>
        <end position="446"/>
    </location>
</feature>
<keyword evidence="6" id="KW-1185">Reference proteome</keyword>
<dbReference type="GO" id="GO:1904680">
    <property type="term" value="F:peptide transmembrane transporter activity"/>
    <property type="evidence" value="ECO:0007669"/>
    <property type="project" value="TreeGrafter"/>
</dbReference>
<name>C6W7W1_ACTMD</name>
<evidence type="ECO:0000256" key="2">
    <source>
        <dbReference type="ARBA" id="ARBA00022448"/>
    </source>
</evidence>
<dbReference type="InterPro" id="IPR000914">
    <property type="entry name" value="SBP_5_dom"/>
</dbReference>
<dbReference type="AlphaFoldDB" id="C6W7W1"/>
<protein>
    <submittedName>
        <fullName evidence="5">Extracellular solute-binding protein family 5</fullName>
    </submittedName>
</protein>
<dbReference type="CDD" id="cd08518">
    <property type="entry name" value="PBP2_NikA_DppA_OppA_like_19"/>
    <property type="match status" value="1"/>
</dbReference>
<dbReference type="Pfam" id="PF00496">
    <property type="entry name" value="SBP_bac_5"/>
    <property type="match status" value="1"/>
</dbReference>
<dbReference type="eggNOG" id="COG0747">
    <property type="taxonomic scope" value="Bacteria"/>
</dbReference>
<dbReference type="InterPro" id="IPR039424">
    <property type="entry name" value="SBP_5"/>
</dbReference>
<comment type="similarity">
    <text evidence="1">Belongs to the bacterial solute-binding protein 5 family.</text>
</comment>
<sequence length="547" mass="58658">MLRIAGNKDDEGRNVRVPAWARTAGALLSATLLTTACSTSPTAQGGPAPTELRLAIGGESEDGYDPTLGWGRYGSPLFQSTLLGRDADLNLTNDLATGHSVSPDGLVWTVDLRADAKFSDGQPVTAKDVAYTFTTAAKSGGLTDVTVLKEAVVVDEDTVELRLTQPQSTFVNRLVSLGIVPEHAHGADYAREPVGSGPFVLEQWDEGQQLIVKRNDAYYGQKPAFERVVFVFTGEDATLAAARSGQVHVASLPSSLARTGLPGMALRDVDSVDNRGISFPYLPAEGRTTAEGRPIGNAVTSDRAVRQAVNYALDRQALVDGVLDGFGSPATGPVDGMPWFEPSAAIEDNDPERAKKLLDEAGWTDPDGDGVRERAGVKAEFPLLYPASDSLRQGLALAVVDMLKPIGIAVSAQGESWEVIRTRMHAEPVLFGWGSHDPTEMHTLYSSARAGVELWNPGFYANPAVDAHLDAAMATTDPEVATREWKAAQFDGAQGFSAQGDAAWAWLVNLKHTYFANQCLDLGPEQVEPHGHGWPVTWNIAAWRWTC</sequence>
<reference evidence="5 6" key="1">
    <citation type="journal article" date="2009" name="Stand. Genomic Sci.">
        <title>Complete genome sequence of Actinosynnema mirum type strain (101).</title>
        <authorList>
            <person name="Land M."/>
            <person name="Lapidus A."/>
            <person name="Mayilraj S."/>
            <person name="Chen F."/>
            <person name="Copeland A."/>
            <person name="Del Rio T.G."/>
            <person name="Nolan M."/>
            <person name="Lucas S."/>
            <person name="Tice H."/>
            <person name="Cheng J.F."/>
            <person name="Chertkov O."/>
            <person name="Bruce D."/>
            <person name="Goodwin L."/>
            <person name="Pitluck S."/>
            <person name="Rohde M."/>
            <person name="Goker M."/>
            <person name="Pati A."/>
            <person name="Ivanova N."/>
            <person name="Mavromatis K."/>
            <person name="Chen A."/>
            <person name="Palaniappan K."/>
            <person name="Hauser L."/>
            <person name="Chang Y.J."/>
            <person name="Jeffries C.C."/>
            <person name="Brettin T."/>
            <person name="Detter J.C."/>
            <person name="Han C."/>
            <person name="Chain P."/>
            <person name="Tindall B.J."/>
            <person name="Bristow J."/>
            <person name="Eisen J.A."/>
            <person name="Markowitz V."/>
            <person name="Hugenholtz P."/>
            <person name="Kyrpides N.C."/>
            <person name="Klenk H.P."/>
        </authorList>
    </citation>
    <scope>NUCLEOTIDE SEQUENCE [LARGE SCALE GENOMIC DNA]</scope>
    <source>
        <strain evidence="6">ATCC 29888 / DSM 43827 / JCM 3225 / NBRC 14064 / NCIMB 13271 / NRRL B-12336 / IMRU 3971 / 101</strain>
    </source>
</reference>
<organism evidence="5 6">
    <name type="scientific">Actinosynnema mirum (strain ATCC 29888 / DSM 43827 / JCM 3225 / NBRC 14064 / NCIMB 13271 / NRRL B-12336 / IMRU 3971 / 101)</name>
    <dbReference type="NCBI Taxonomy" id="446462"/>
    <lineage>
        <taxon>Bacteria</taxon>
        <taxon>Bacillati</taxon>
        <taxon>Actinomycetota</taxon>
        <taxon>Actinomycetes</taxon>
        <taxon>Pseudonocardiales</taxon>
        <taxon>Pseudonocardiaceae</taxon>
        <taxon>Actinosynnema</taxon>
    </lineage>
</organism>
<dbReference type="Gene3D" id="3.10.105.10">
    <property type="entry name" value="Dipeptide-binding Protein, Domain 3"/>
    <property type="match status" value="1"/>
</dbReference>
<dbReference type="STRING" id="446462.Amir_3066"/>
<evidence type="ECO:0000313" key="5">
    <source>
        <dbReference type="EMBL" id="ACU36982.1"/>
    </source>
</evidence>
<evidence type="ECO:0000259" key="4">
    <source>
        <dbReference type="Pfam" id="PF00496"/>
    </source>
</evidence>
<dbReference type="InterPro" id="IPR030678">
    <property type="entry name" value="Peptide/Ni-bd"/>
</dbReference>
<dbReference type="GO" id="GO:0043190">
    <property type="term" value="C:ATP-binding cassette (ABC) transporter complex"/>
    <property type="evidence" value="ECO:0007669"/>
    <property type="project" value="InterPro"/>
</dbReference>
<gene>
    <name evidence="5" type="ordered locus">Amir_3066</name>
</gene>
<dbReference type="PIRSF" id="PIRSF002741">
    <property type="entry name" value="MppA"/>
    <property type="match status" value="1"/>
</dbReference>
<dbReference type="PANTHER" id="PTHR30290">
    <property type="entry name" value="PERIPLASMIC BINDING COMPONENT OF ABC TRANSPORTER"/>
    <property type="match status" value="1"/>
</dbReference>
<dbReference type="GO" id="GO:0042597">
    <property type="term" value="C:periplasmic space"/>
    <property type="evidence" value="ECO:0007669"/>
    <property type="project" value="UniProtKB-ARBA"/>
</dbReference>
<dbReference type="HOGENOM" id="CLU_017028_8_5_11"/>
<accession>C6W7W1</accession>
<evidence type="ECO:0000256" key="1">
    <source>
        <dbReference type="ARBA" id="ARBA00005695"/>
    </source>
</evidence>
<proteinExistence type="inferred from homology"/>
<keyword evidence="2" id="KW-0813">Transport</keyword>